<gene>
    <name evidence="1" type="ORF">B0A48_02731</name>
</gene>
<protein>
    <submittedName>
        <fullName evidence="1">Uncharacterized protein</fullName>
    </submittedName>
</protein>
<sequence length="102" mass="10808">MSMGCRQGLRETSTYRAEVEQLVEKFISGEPGTKKDDRMTLGDGGLVTDEKCIGKSGLWVGGRRCGSGMQISVDVEKIVADGRVVNGESVATRLVRAATGSA</sequence>
<evidence type="ECO:0000313" key="2">
    <source>
        <dbReference type="Proteomes" id="UP000192596"/>
    </source>
</evidence>
<keyword evidence="2" id="KW-1185">Reference proteome</keyword>
<dbReference type="Proteomes" id="UP000192596">
    <property type="component" value="Unassembled WGS sequence"/>
</dbReference>
<dbReference type="EMBL" id="NAJO01000005">
    <property type="protein sequence ID" value="OQO12092.1"/>
    <property type="molecule type" value="Genomic_DNA"/>
</dbReference>
<proteinExistence type="predicted"/>
<dbReference type="AlphaFoldDB" id="A0A1V8TLI5"/>
<organism evidence="1 2">
    <name type="scientific">Cryoendolithus antarcticus</name>
    <dbReference type="NCBI Taxonomy" id="1507870"/>
    <lineage>
        <taxon>Eukaryota</taxon>
        <taxon>Fungi</taxon>
        <taxon>Dikarya</taxon>
        <taxon>Ascomycota</taxon>
        <taxon>Pezizomycotina</taxon>
        <taxon>Dothideomycetes</taxon>
        <taxon>Dothideomycetidae</taxon>
        <taxon>Cladosporiales</taxon>
        <taxon>Cladosporiaceae</taxon>
        <taxon>Cryoendolithus</taxon>
    </lineage>
</organism>
<comment type="caution">
    <text evidence="1">The sequence shown here is derived from an EMBL/GenBank/DDBJ whole genome shotgun (WGS) entry which is preliminary data.</text>
</comment>
<accession>A0A1V8TLI5</accession>
<reference evidence="2" key="1">
    <citation type="submission" date="2017-03" db="EMBL/GenBank/DDBJ databases">
        <title>Genomes of endolithic fungi from Antarctica.</title>
        <authorList>
            <person name="Coleine C."/>
            <person name="Masonjones S."/>
            <person name="Stajich J.E."/>
        </authorList>
    </citation>
    <scope>NUCLEOTIDE SEQUENCE [LARGE SCALE GENOMIC DNA]</scope>
    <source>
        <strain evidence="2">CCFEE 5527</strain>
    </source>
</reference>
<name>A0A1V8TLI5_9PEZI</name>
<dbReference type="InParanoid" id="A0A1V8TLI5"/>
<evidence type="ECO:0000313" key="1">
    <source>
        <dbReference type="EMBL" id="OQO12092.1"/>
    </source>
</evidence>